<dbReference type="RefSeq" id="WP_075543638.1">
    <property type="nucleotide sequence ID" value="NZ_UPHQ01000277.1"/>
</dbReference>
<protein>
    <submittedName>
        <fullName evidence="1">Uncharacterized protein</fullName>
    </submittedName>
</protein>
<dbReference type="EMBL" id="UPHQ01000277">
    <property type="protein sequence ID" value="VBA44940.1"/>
    <property type="molecule type" value="Genomic_DNA"/>
</dbReference>
<sequence length="127" mass="13921">MVSSHQPRAWSPSAGWGYSEQAQFRARAAEYIVDGRLQNQWVEYFGAGSRDELRSELAAMPALSKIDIDGIGVTPVDEFCTFRPGSDVVDPEPSVAQRVEAVEKKLADGYAAFRAVVDCTAVARRPD</sequence>
<gene>
    <name evidence="1" type="ORF">LAUMK13_05273</name>
</gene>
<reference evidence="1 2" key="1">
    <citation type="submission" date="2018-09" db="EMBL/GenBank/DDBJ databases">
        <authorList>
            <person name="Tagini F."/>
        </authorList>
    </citation>
    <scope>NUCLEOTIDE SEQUENCE [LARGE SCALE GENOMIC DNA]</scope>
    <source>
        <strain evidence="1 2">MK13</strain>
    </source>
</reference>
<evidence type="ECO:0000313" key="2">
    <source>
        <dbReference type="Proteomes" id="UP000267289"/>
    </source>
</evidence>
<dbReference type="AlphaFoldDB" id="A0A498QEU6"/>
<organism evidence="1 2">
    <name type="scientific">Mycobacterium innocens</name>
    <dbReference type="NCBI Taxonomy" id="2341083"/>
    <lineage>
        <taxon>Bacteria</taxon>
        <taxon>Bacillati</taxon>
        <taxon>Actinomycetota</taxon>
        <taxon>Actinomycetes</taxon>
        <taxon>Mycobacteriales</taxon>
        <taxon>Mycobacteriaceae</taxon>
        <taxon>Mycobacterium</taxon>
    </lineage>
</organism>
<keyword evidence="2" id="KW-1185">Reference proteome</keyword>
<name>A0A498QEU6_9MYCO</name>
<accession>A0A498QEU6</accession>
<proteinExistence type="predicted"/>
<dbReference type="Proteomes" id="UP000267289">
    <property type="component" value="Unassembled WGS sequence"/>
</dbReference>
<evidence type="ECO:0000313" key="1">
    <source>
        <dbReference type="EMBL" id="VBA44940.1"/>
    </source>
</evidence>
<dbReference type="OrthoDB" id="5179750at2"/>